<dbReference type="InterPro" id="IPR037050">
    <property type="entry name" value="DUF1254_sf"/>
</dbReference>
<evidence type="ECO:0000256" key="1">
    <source>
        <dbReference type="SAM" id="MobiDB-lite"/>
    </source>
</evidence>
<dbReference type="PANTHER" id="PTHR36509:SF3">
    <property type="entry name" value="SIGNAL PEPTIDE PROTEIN"/>
    <property type="match status" value="1"/>
</dbReference>
<proteinExistence type="predicted"/>
<dbReference type="RefSeq" id="WP_097208294.1">
    <property type="nucleotide sequence ID" value="NZ_JACHXB010000005.1"/>
</dbReference>
<dbReference type="AlphaFoldDB" id="A0A285EJK6"/>
<feature type="compositionally biased region" description="Polar residues" evidence="1">
    <location>
        <begin position="524"/>
        <end position="539"/>
    </location>
</feature>
<evidence type="ECO:0000313" key="4">
    <source>
        <dbReference type="EMBL" id="SNX98364.1"/>
    </source>
</evidence>
<dbReference type="Gene3D" id="2.60.40.1610">
    <property type="entry name" value="Domain of unknown function DUF1254"/>
    <property type="match status" value="1"/>
</dbReference>
<dbReference type="OrthoDB" id="272779at2"/>
<dbReference type="InterPro" id="IPR010679">
    <property type="entry name" value="DUF1254"/>
</dbReference>
<evidence type="ECO:0000259" key="2">
    <source>
        <dbReference type="Pfam" id="PF06742"/>
    </source>
</evidence>
<feature type="region of interest" description="Disordered" evidence="1">
    <location>
        <begin position="447"/>
        <end position="486"/>
    </location>
</feature>
<dbReference type="Pfam" id="PF06863">
    <property type="entry name" value="DUF1254"/>
    <property type="match status" value="1"/>
</dbReference>
<gene>
    <name evidence="4" type="ORF">SAMN06893097_110147</name>
</gene>
<reference evidence="4 5" key="1">
    <citation type="submission" date="2017-09" db="EMBL/GenBank/DDBJ databases">
        <authorList>
            <person name="Ehlers B."/>
            <person name="Leendertz F.H."/>
        </authorList>
    </citation>
    <scope>NUCLEOTIDE SEQUENCE [LARGE SCALE GENOMIC DNA]</scope>
    <source>
        <strain evidence="4 5">DSM 46844</strain>
    </source>
</reference>
<dbReference type="Gene3D" id="1.10.3360.10">
    <property type="entry name" value="VPA0735-like domain"/>
    <property type="match status" value="1"/>
</dbReference>
<evidence type="ECO:0000259" key="3">
    <source>
        <dbReference type="Pfam" id="PF06863"/>
    </source>
</evidence>
<dbReference type="Proteomes" id="UP000219514">
    <property type="component" value="Unassembled WGS sequence"/>
</dbReference>
<feature type="region of interest" description="Disordered" evidence="1">
    <location>
        <begin position="520"/>
        <end position="547"/>
    </location>
</feature>
<feature type="compositionally biased region" description="Polar residues" evidence="1">
    <location>
        <begin position="447"/>
        <end position="460"/>
    </location>
</feature>
<organism evidence="4 5">
    <name type="scientific">Geodermatophilus sabuli</name>
    <dbReference type="NCBI Taxonomy" id="1564158"/>
    <lineage>
        <taxon>Bacteria</taxon>
        <taxon>Bacillati</taxon>
        <taxon>Actinomycetota</taxon>
        <taxon>Actinomycetes</taxon>
        <taxon>Geodermatophilales</taxon>
        <taxon>Geodermatophilaceae</taxon>
        <taxon>Geodermatophilus</taxon>
    </lineage>
</organism>
<name>A0A285EJK6_9ACTN</name>
<feature type="domain" description="DUF1254" evidence="3">
    <location>
        <begin position="86"/>
        <end position="212"/>
    </location>
</feature>
<dbReference type="EMBL" id="OBDO01000010">
    <property type="protein sequence ID" value="SNX98364.1"/>
    <property type="molecule type" value="Genomic_DNA"/>
</dbReference>
<feature type="domain" description="DUF1214" evidence="2">
    <location>
        <begin position="399"/>
        <end position="505"/>
    </location>
</feature>
<evidence type="ECO:0000313" key="5">
    <source>
        <dbReference type="Proteomes" id="UP000219514"/>
    </source>
</evidence>
<dbReference type="SUPFAM" id="SSF160935">
    <property type="entry name" value="VPA0735-like"/>
    <property type="match status" value="1"/>
</dbReference>
<dbReference type="InterPro" id="IPR010621">
    <property type="entry name" value="DUF1214"/>
</dbReference>
<dbReference type="PANTHER" id="PTHR36509">
    <property type="entry name" value="BLL3101 PROTEIN"/>
    <property type="match status" value="1"/>
</dbReference>
<dbReference type="Gene3D" id="2.60.120.600">
    <property type="entry name" value="Domain of unknown function DUF1214, C-terminal domain"/>
    <property type="match status" value="1"/>
</dbReference>
<dbReference type="Pfam" id="PF06742">
    <property type="entry name" value="DUF1214"/>
    <property type="match status" value="1"/>
</dbReference>
<keyword evidence="5" id="KW-1185">Reference proteome</keyword>
<protein>
    <submittedName>
        <fullName evidence="4">Uncharacterized conserved protein</fullName>
    </submittedName>
</protein>
<sequence>MSVAQRGVSAEVLASISTPDTVESRLGVLEFDDGAPTAATAALLYDHLDFVHGVEAFIRAYPGASMTAMRDGFRSIGVEDNSVLLFSDLMDSDSLFLTANCDTVYFLSFVDLSAGPMVMDVPAMGPPSGILGTVDDMWFGWVTDFGVPGPDRGLGGRYLIVGPGYDGPLPDGGFHVAHAKTAHVGVLGRAFMVDNDPAPAVEALRAGFRISPYVPGGHGTAVATFLSGAVSHLAPATAVPETRFVEGSGVAFNTVPPNDYTFWEVVDRLVQDEPASGGESELMGLLASVGIVKGRPFAPDERMRTILEDAVAVGNATARTIAFAPRPEEGFAFYPGSAWFNMLFVGGYEFLDPPPQITPDGAVRGSSDGARKLNSRIAFLYPYTGITPAMCMRLTGLGSQYLIAMRDAEGAFLDGARSYRLTLPPDIPESRFWSVMLYDRQTRSMLQTGQPRPDVGSQSGRVAANPDGSTDVHIGPTPPDGKRDNWLQTVPGKGFFVILRLYSPLQPFFDKTWRPGEVEPVAEASTSAVPRQATRSEQVPQGARSHR</sequence>
<accession>A0A285EJK6</accession>
<dbReference type="InterPro" id="IPR037049">
    <property type="entry name" value="DUF1214_C_sf"/>
</dbReference>